<comment type="similarity">
    <text evidence="2 7">Belongs to the ExbD/TolR family.</text>
</comment>
<dbReference type="EMBL" id="DVOR01000060">
    <property type="protein sequence ID" value="HIV08841.1"/>
    <property type="molecule type" value="Genomic_DNA"/>
</dbReference>
<dbReference type="GO" id="GO:0022857">
    <property type="term" value="F:transmembrane transporter activity"/>
    <property type="evidence" value="ECO:0007669"/>
    <property type="project" value="InterPro"/>
</dbReference>
<dbReference type="GO" id="GO:0005886">
    <property type="term" value="C:plasma membrane"/>
    <property type="evidence" value="ECO:0007669"/>
    <property type="project" value="UniProtKB-SubCell"/>
</dbReference>
<reference evidence="9" key="1">
    <citation type="submission" date="2020-10" db="EMBL/GenBank/DDBJ databases">
        <authorList>
            <person name="Gilroy R."/>
        </authorList>
    </citation>
    <scope>NUCLEOTIDE SEQUENCE</scope>
    <source>
        <strain evidence="9">35461</strain>
    </source>
</reference>
<dbReference type="GO" id="GO:0015031">
    <property type="term" value="P:protein transport"/>
    <property type="evidence" value="ECO:0007669"/>
    <property type="project" value="UniProtKB-KW"/>
</dbReference>
<dbReference type="InterPro" id="IPR003400">
    <property type="entry name" value="ExbD"/>
</dbReference>
<keyword evidence="5 8" id="KW-1133">Transmembrane helix</keyword>
<dbReference type="PANTHER" id="PTHR30558">
    <property type="entry name" value="EXBD MEMBRANE COMPONENT OF PMF-DRIVEN MACROMOLECULE IMPORT SYSTEM"/>
    <property type="match status" value="1"/>
</dbReference>
<keyword evidence="6 8" id="KW-0472">Membrane</keyword>
<evidence type="ECO:0000256" key="4">
    <source>
        <dbReference type="ARBA" id="ARBA00022692"/>
    </source>
</evidence>
<evidence type="ECO:0000256" key="6">
    <source>
        <dbReference type="ARBA" id="ARBA00023136"/>
    </source>
</evidence>
<dbReference type="Proteomes" id="UP000886845">
    <property type="component" value="Unassembled WGS sequence"/>
</dbReference>
<proteinExistence type="inferred from homology"/>
<evidence type="ECO:0000256" key="5">
    <source>
        <dbReference type="ARBA" id="ARBA00022989"/>
    </source>
</evidence>
<comment type="caution">
    <text evidence="9">The sequence shown here is derived from an EMBL/GenBank/DDBJ whole genome shotgun (WGS) entry which is preliminary data.</text>
</comment>
<keyword evidence="3" id="KW-1003">Cell membrane</keyword>
<organism evidence="9 10">
    <name type="scientific">Candidatus Spyradenecus faecavium</name>
    <dbReference type="NCBI Taxonomy" id="2840947"/>
    <lineage>
        <taxon>Bacteria</taxon>
        <taxon>Pseudomonadati</taxon>
        <taxon>Lentisphaerota</taxon>
        <taxon>Lentisphaeria</taxon>
        <taxon>Lentisphaerales</taxon>
        <taxon>Lentisphaeraceae</taxon>
        <taxon>Lentisphaeraceae incertae sedis</taxon>
        <taxon>Candidatus Spyradenecus</taxon>
    </lineage>
</organism>
<accession>A0A9D1NMI9</accession>
<evidence type="ECO:0000256" key="1">
    <source>
        <dbReference type="ARBA" id="ARBA00004162"/>
    </source>
</evidence>
<dbReference type="Pfam" id="PF02472">
    <property type="entry name" value="ExbD"/>
    <property type="match status" value="1"/>
</dbReference>
<name>A0A9D1NMI9_9BACT</name>
<evidence type="ECO:0000256" key="8">
    <source>
        <dbReference type="SAM" id="Phobius"/>
    </source>
</evidence>
<feature type="transmembrane region" description="Helical" evidence="8">
    <location>
        <begin position="21"/>
        <end position="44"/>
    </location>
</feature>
<gene>
    <name evidence="9" type="ORF">IAC79_01835</name>
</gene>
<reference evidence="9" key="2">
    <citation type="journal article" date="2021" name="PeerJ">
        <title>Extensive microbial diversity within the chicken gut microbiome revealed by metagenomics and culture.</title>
        <authorList>
            <person name="Gilroy R."/>
            <person name="Ravi A."/>
            <person name="Getino M."/>
            <person name="Pursley I."/>
            <person name="Horton D.L."/>
            <person name="Alikhan N.F."/>
            <person name="Baker D."/>
            <person name="Gharbi K."/>
            <person name="Hall N."/>
            <person name="Watson M."/>
            <person name="Adriaenssens E.M."/>
            <person name="Foster-Nyarko E."/>
            <person name="Jarju S."/>
            <person name="Secka A."/>
            <person name="Antonio M."/>
            <person name="Oren A."/>
            <person name="Chaudhuri R.R."/>
            <person name="La Ragione R."/>
            <person name="Hildebrand F."/>
            <person name="Pallen M.J."/>
        </authorList>
    </citation>
    <scope>NUCLEOTIDE SEQUENCE</scope>
    <source>
        <strain evidence="9">35461</strain>
    </source>
</reference>
<keyword evidence="4 7" id="KW-0812">Transmembrane</keyword>
<evidence type="ECO:0000313" key="9">
    <source>
        <dbReference type="EMBL" id="HIV08841.1"/>
    </source>
</evidence>
<dbReference type="Gene3D" id="3.30.420.270">
    <property type="match status" value="1"/>
</dbReference>
<sequence>MLRQRLNRSRARARRKLNGNIDMTPILDMTFLLLIAFIITFPALQSGIQVNLPSAEGDPLAAPEKPAEPLAVTIDAAGALFVGDAPADEAALEAAARERVAADPKAAAHIRADESIDYGRLMQVVSALRRAGLTNLSLVTKND</sequence>
<evidence type="ECO:0000313" key="10">
    <source>
        <dbReference type="Proteomes" id="UP000886845"/>
    </source>
</evidence>
<evidence type="ECO:0000256" key="7">
    <source>
        <dbReference type="RuleBase" id="RU003879"/>
    </source>
</evidence>
<keyword evidence="7" id="KW-0813">Transport</keyword>
<keyword evidence="7" id="KW-0653">Protein transport</keyword>
<evidence type="ECO:0000256" key="2">
    <source>
        <dbReference type="ARBA" id="ARBA00005811"/>
    </source>
</evidence>
<comment type="subcellular location">
    <subcellularLocation>
        <location evidence="1">Cell membrane</location>
        <topology evidence="1">Single-pass membrane protein</topology>
    </subcellularLocation>
    <subcellularLocation>
        <location evidence="7">Cell membrane</location>
        <topology evidence="7">Single-pass type II membrane protein</topology>
    </subcellularLocation>
</comment>
<dbReference type="AlphaFoldDB" id="A0A9D1NMI9"/>
<protein>
    <submittedName>
        <fullName evidence="9">Biopolymer transporter ExbD</fullName>
    </submittedName>
</protein>
<evidence type="ECO:0000256" key="3">
    <source>
        <dbReference type="ARBA" id="ARBA00022475"/>
    </source>
</evidence>